<dbReference type="PANTHER" id="PTHR43150">
    <property type="entry name" value="HYPERKINETIC, ISOFORM M"/>
    <property type="match status" value="1"/>
</dbReference>
<evidence type="ECO:0000256" key="2">
    <source>
        <dbReference type="ARBA" id="ARBA00022857"/>
    </source>
</evidence>
<evidence type="ECO:0000313" key="6">
    <source>
        <dbReference type="Proteomes" id="UP000183447"/>
    </source>
</evidence>
<comment type="similarity">
    <text evidence="1">Belongs to the shaker potassium channel beta subunit family.</text>
</comment>
<gene>
    <name evidence="5" type="ORF">SAMN02983003_0361</name>
</gene>
<protein>
    <submittedName>
        <fullName evidence="5">L-glyceraldehyde 3-phosphate reductase</fullName>
    </submittedName>
</protein>
<name>A0A1K2HSY2_9HYPH</name>
<keyword evidence="3" id="KW-0560">Oxidoreductase</keyword>
<evidence type="ECO:0000259" key="4">
    <source>
        <dbReference type="Pfam" id="PF00248"/>
    </source>
</evidence>
<keyword evidence="6" id="KW-1185">Reference proteome</keyword>
<accession>A0A1K2HSY2</accession>
<dbReference type="RefSeq" id="WP_072338696.1">
    <property type="nucleotide sequence ID" value="NZ_FPKU01000001.1"/>
</dbReference>
<dbReference type="AlphaFoldDB" id="A0A1K2HSY2"/>
<evidence type="ECO:0000313" key="5">
    <source>
        <dbReference type="EMBL" id="SFZ81183.1"/>
    </source>
</evidence>
<organism evidence="5 6">
    <name type="scientific">Devosia enhydra</name>
    <dbReference type="NCBI Taxonomy" id="665118"/>
    <lineage>
        <taxon>Bacteria</taxon>
        <taxon>Pseudomonadati</taxon>
        <taxon>Pseudomonadota</taxon>
        <taxon>Alphaproteobacteria</taxon>
        <taxon>Hyphomicrobiales</taxon>
        <taxon>Devosiaceae</taxon>
        <taxon>Devosia</taxon>
    </lineage>
</organism>
<dbReference type="InterPro" id="IPR005399">
    <property type="entry name" value="K_chnl_volt-dep_bsu_KCNAB-rel"/>
</dbReference>
<evidence type="ECO:0000256" key="3">
    <source>
        <dbReference type="ARBA" id="ARBA00023002"/>
    </source>
</evidence>
<dbReference type="GO" id="GO:0051596">
    <property type="term" value="P:methylglyoxal catabolic process"/>
    <property type="evidence" value="ECO:0007669"/>
    <property type="project" value="TreeGrafter"/>
</dbReference>
<dbReference type="Proteomes" id="UP000183447">
    <property type="component" value="Unassembled WGS sequence"/>
</dbReference>
<dbReference type="InterPro" id="IPR036812">
    <property type="entry name" value="NAD(P)_OxRdtase_dom_sf"/>
</dbReference>
<dbReference type="STRING" id="665118.SAMN02983003_0361"/>
<proteinExistence type="inferred from homology"/>
<dbReference type="Pfam" id="PF00248">
    <property type="entry name" value="Aldo_ket_red"/>
    <property type="match status" value="1"/>
</dbReference>
<dbReference type="Gene3D" id="3.20.20.100">
    <property type="entry name" value="NADP-dependent oxidoreductase domain"/>
    <property type="match status" value="1"/>
</dbReference>
<sequence>MTYAASPTRYDSMLYRRTGRSGLKLPALSLGLWQNFGGNRDYPGAREIFTTAFDAGITHFDLANNYGPPAGSSEELFGQALARDFKPYRDELIVSTKAGYRMWPGPYGEFGSRKYLLASLDQSLSRLGLDYVDIFYSHRFDPETPLEETMGALAHAVRSGKALYVGISSYPQQETREAHRILAEMGVPCLIHQPSYSVLNRWIETDGTIDACGELGIGMIGFSPLAQGVLSGKYNRGGKSGTRAENSAGSLRPSHLEPRVLDAVDKLGDIAEARGQSMVQLALAWVLRRKEMTSALIGVRTLDQLKDCLGALSNLSLSDDEIRAIDEATKGGLMDLQPRPSGWLR</sequence>
<feature type="domain" description="NADP-dependent oxidoreductase" evidence="4">
    <location>
        <begin position="28"/>
        <end position="328"/>
    </location>
</feature>
<dbReference type="SUPFAM" id="SSF51430">
    <property type="entry name" value="NAD(P)-linked oxidoreductase"/>
    <property type="match status" value="1"/>
</dbReference>
<dbReference type="PANTHER" id="PTHR43150:SF4">
    <property type="entry name" value="L-GLYCERALDEHYDE 3-PHOSPHATE REDUCTASE"/>
    <property type="match status" value="1"/>
</dbReference>
<keyword evidence="2" id="KW-0521">NADP</keyword>
<dbReference type="EMBL" id="FPKU01000001">
    <property type="protein sequence ID" value="SFZ81183.1"/>
    <property type="molecule type" value="Genomic_DNA"/>
</dbReference>
<dbReference type="OrthoDB" id="8394608at2"/>
<reference evidence="5 6" key="1">
    <citation type="submission" date="2016-11" db="EMBL/GenBank/DDBJ databases">
        <authorList>
            <person name="Jaros S."/>
            <person name="Januszkiewicz K."/>
            <person name="Wedrychowicz H."/>
        </authorList>
    </citation>
    <scope>NUCLEOTIDE SEQUENCE [LARGE SCALE GENOMIC DNA]</scope>
    <source>
        <strain evidence="5 6">ATCC 23634</strain>
    </source>
</reference>
<dbReference type="GO" id="GO:0016491">
    <property type="term" value="F:oxidoreductase activity"/>
    <property type="evidence" value="ECO:0007669"/>
    <property type="project" value="UniProtKB-KW"/>
</dbReference>
<dbReference type="InterPro" id="IPR023210">
    <property type="entry name" value="NADP_OxRdtase_dom"/>
</dbReference>
<evidence type="ECO:0000256" key="1">
    <source>
        <dbReference type="ARBA" id="ARBA00006515"/>
    </source>
</evidence>